<evidence type="ECO:0000313" key="2">
    <source>
        <dbReference type="EMBL" id="EDW76446.2"/>
    </source>
</evidence>
<dbReference type="AlphaFoldDB" id="B4MVA1"/>
<sequence length="123" mass="13054">MNNYLFQHCLTVFAIALSSLVLCGADVSHLSNSYLPPVLGGFGNGYSGGYSSYPSYSSGGGYYSGSSYASPLISSSYKNYAVPQYSTYTSPSRTYLPANTGYAGYNGYSGLDTKYASNGGYIY</sequence>
<name>B4MVA1_DROWI</name>
<evidence type="ECO:0000313" key="3">
    <source>
        <dbReference type="Proteomes" id="UP000007798"/>
    </source>
</evidence>
<dbReference type="HOGENOM" id="CLU_143723_0_0_1"/>
<protein>
    <submittedName>
        <fullName evidence="2">Uncharacterized protein</fullName>
    </submittedName>
</protein>
<feature type="signal peptide" evidence="1">
    <location>
        <begin position="1"/>
        <end position="25"/>
    </location>
</feature>
<reference evidence="2 3" key="1">
    <citation type="journal article" date="2007" name="Nature">
        <title>Evolution of genes and genomes on the Drosophila phylogeny.</title>
        <authorList>
            <consortium name="Drosophila 12 Genomes Consortium"/>
            <person name="Clark A.G."/>
            <person name="Eisen M.B."/>
            <person name="Smith D.R."/>
            <person name="Bergman C.M."/>
            <person name="Oliver B."/>
            <person name="Markow T.A."/>
            <person name="Kaufman T.C."/>
            <person name="Kellis M."/>
            <person name="Gelbart W."/>
            <person name="Iyer V.N."/>
            <person name="Pollard D.A."/>
            <person name="Sackton T.B."/>
            <person name="Larracuente A.M."/>
            <person name="Singh N.D."/>
            <person name="Abad J.P."/>
            <person name="Abt D.N."/>
            <person name="Adryan B."/>
            <person name="Aguade M."/>
            <person name="Akashi H."/>
            <person name="Anderson W.W."/>
            <person name="Aquadro C.F."/>
            <person name="Ardell D.H."/>
            <person name="Arguello R."/>
            <person name="Artieri C.G."/>
            <person name="Barbash D.A."/>
            <person name="Barker D."/>
            <person name="Barsanti P."/>
            <person name="Batterham P."/>
            <person name="Batzoglou S."/>
            <person name="Begun D."/>
            <person name="Bhutkar A."/>
            <person name="Blanco E."/>
            <person name="Bosak S.A."/>
            <person name="Bradley R.K."/>
            <person name="Brand A.D."/>
            <person name="Brent M.R."/>
            <person name="Brooks A.N."/>
            <person name="Brown R.H."/>
            <person name="Butlin R.K."/>
            <person name="Caggese C."/>
            <person name="Calvi B.R."/>
            <person name="Bernardo de Carvalho A."/>
            <person name="Caspi A."/>
            <person name="Castrezana S."/>
            <person name="Celniker S.E."/>
            <person name="Chang J.L."/>
            <person name="Chapple C."/>
            <person name="Chatterji S."/>
            <person name="Chinwalla A."/>
            <person name="Civetta A."/>
            <person name="Clifton S.W."/>
            <person name="Comeron J.M."/>
            <person name="Costello J.C."/>
            <person name="Coyne J.A."/>
            <person name="Daub J."/>
            <person name="David R.G."/>
            <person name="Delcher A.L."/>
            <person name="Delehaunty K."/>
            <person name="Do C.B."/>
            <person name="Ebling H."/>
            <person name="Edwards K."/>
            <person name="Eickbush T."/>
            <person name="Evans J.D."/>
            <person name="Filipski A."/>
            <person name="Findeiss S."/>
            <person name="Freyhult E."/>
            <person name="Fulton L."/>
            <person name="Fulton R."/>
            <person name="Garcia A.C."/>
            <person name="Gardiner A."/>
            <person name="Garfield D.A."/>
            <person name="Garvin B.E."/>
            <person name="Gibson G."/>
            <person name="Gilbert D."/>
            <person name="Gnerre S."/>
            <person name="Godfrey J."/>
            <person name="Good R."/>
            <person name="Gotea V."/>
            <person name="Gravely B."/>
            <person name="Greenberg A.J."/>
            <person name="Griffiths-Jones S."/>
            <person name="Gross S."/>
            <person name="Guigo R."/>
            <person name="Gustafson E.A."/>
            <person name="Haerty W."/>
            <person name="Hahn M.W."/>
            <person name="Halligan D.L."/>
            <person name="Halpern A.L."/>
            <person name="Halter G.M."/>
            <person name="Han M.V."/>
            <person name="Heger A."/>
            <person name="Hillier L."/>
            <person name="Hinrichs A.S."/>
            <person name="Holmes I."/>
            <person name="Hoskins R.A."/>
            <person name="Hubisz M.J."/>
            <person name="Hultmark D."/>
            <person name="Huntley M.A."/>
            <person name="Jaffe D.B."/>
            <person name="Jagadeeshan S."/>
            <person name="Jeck W.R."/>
            <person name="Johnson J."/>
            <person name="Jones C.D."/>
            <person name="Jordan W.C."/>
            <person name="Karpen G.H."/>
            <person name="Kataoka E."/>
            <person name="Keightley P.D."/>
            <person name="Kheradpour P."/>
            <person name="Kirkness E.F."/>
            <person name="Koerich L.B."/>
            <person name="Kristiansen K."/>
            <person name="Kudrna D."/>
            <person name="Kulathinal R.J."/>
            <person name="Kumar S."/>
            <person name="Kwok R."/>
            <person name="Lander E."/>
            <person name="Langley C.H."/>
            <person name="Lapoint R."/>
            <person name="Lazzaro B.P."/>
            <person name="Lee S.J."/>
            <person name="Levesque L."/>
            <person name="Li R."/>
            <person name="Lin C.F."/>
            <person name="Lin M.F."/>
            <person name="Lindblad-Toh K."/>
            <person name="Llopart A."/>
            <person name="Long M."/>
            <person name="Low L."/>
            <person name="Lozovsky E."/>
            <person name="Lu J."/>
            <person name="Luo M."/>
            <person name="Machado C.A."/>
            <person name="Makalowski W."/>
            <person name="Marzo M."/>
            <person name="Matsuda M."/>
            <person name="Matzkin L."/>
            <person name="McAllister B."/>
            <person name="McBride C.S."/>
            <person name="McKernan B."/>
            <person name="McKernan K."/>
            <person name="Mendez-Lago M."/>
            <person name="Minx P."/>
            <person name="Mollenhauer M.U."/>
            <person name="Montooth K."/>
            <person name="Mount S.M."/>
            <person name="Mu X."/>
            <person name="Myers E."/>
            <person name="Negre B."/>
            <person name="Newfeld S."/>
            <person name="Nielsen R."/>
            <person name="Noor M.A."/>
            <person name="O'Grady P."/>
            <person name="Pachter L."/>
            <person name="Papaceit M."/>
            <person name="Parisi M.J."/>
            <person name="Parisi M."/>
            <person name="Parts L."/>
            <person name="Pedersen J.S."/>
            <person name="Pesole G."/>
            <person name="Phillippy A.M."/>
            <person name="Ponting C.P."/>
            <person name="Pop M."/>
            <person name="Porcelli D."/>
            <person name="Powell J.R."/>
            <person name="Prohaska S."/>
            <person name="Pruitt K."/>
            <person name="Puig M."/>
            <person name="Quesneville H."/>
            <person name="Ram K.R."/>
            <person name="Rand D."/>
            <person name="Rasmussen M.D."/>
            <person name="Reed L.K."/>
            <person name="Reenan R."/>
            <person name="Reily A."/>
            <person name="Remington K.A."/>
            <person name="Rieger T.T."/>
            <person name="Ritchie M.G."/>
            <person name="Robin C."/>
            <person name="Rogers Y.H."/>
            <person name="Rohde C."/>
            <person name="Rozas J."/>
            <person name="Rubenfield M.J."/>
            <person name="Ruiz A."/>
            <person name="Russo S."/>
            <person name="Salzberg S.L."/>
            <person name="Sanchez-Gracia A."/>
            <person name="Saranga D.J."/>
            <person name="Sato H."/>
            <person name="Schaeffer S.W."/>
            <person name="Schatz M.C."/>
            <person name="Schlenke T."/>
            <person name="Schwartz R."/>
            <person name="Segarra C."/>
            <person name="Singh R.S."/>
            <person name="Sirot L."/>
            <person name="Sirota M."/>
            <person name="Sisneros N.B."/>
            <person name="Smith C.D."/>
            <person name="Smith T.F."/>
            <person name="Spieth J."/>
            <person name="Stage D.E."/>
            <person name="Stark A."/>
            <person name="Stephan W."/>
            <person name="Strausberg R.L."/>
            <person name="Strempel S."/>
            <person name="Sturgill D."/>
            <person name="Sutton G."/>
            <person name="Sutton G.G."/>
            <person name="Tao W."/>
            <person name="Teichmann S."/>
            <person name="Tobari Y.N."/>
            <person name="Tomimura Y."/>
            <person name="Tsolas J.M."/>
            <person name="Valente V.L."/>
            <person name="Venter E."/>
            <person name="Venter J.C."/>
            <person name="Vicario S."/>
            <person name="Vieira F.G."/>
            <person name="Vilella A.J."/>
            <person name="Villasante A."/>
            <person name="Walenz B."/>
            <person name="Wang J."/>
            <person name="Wasserman M."/>
            <person name="Watts T."/>
            <person name="Wilson D."/>
            <person name="Wilson R.K."/>
            <person name="Wing R.A."/>
            <person name="Wolfner M.F."/>
            <person name="Wong A."/>
            <person name="Wong G.K."/>
            <person name="Wu C.I."/>
            <person name="Wu G."/>
            <person name="Yamamoto D."/>
            <person name="Yang H.P."/>
            <person name="Yang S.P."/>
            <person name="Yorke J.A."/>
            <person name="Yoshida K."/>
            <person name="Zdobnov E."/>
            <person name="Zhang P."/>
            <person name="Zhang Y."/>
            <person name="Zimin A.V."/>
            <person name="Baldwin J."/>
            <person name="Abdouelleil A."/>
            <person name="Abdulkadir J."/>
            <person name="Abebe A."/>
            <person name="Abera B."/>
            <person name="Abreu J."/>
            <person name="Acer S.C."/>
            <person name="Aftuck L."/>
            <person name="Alexander A."/>
            <person name="An P."/>
            <person name="Anderson E."/>
            <person name="Anderson S."/>
            <person name="Arachi H."/>
            <person name="Azer M."/>
            <person name="Bachantsang P."/>
            <person name="Barry A."/>
            <person name="Bayul T."/>
            <person name="Berlin A."/>
            <person name="Bessette D."/>
            <person name="Bloom T."/>
            <person name="Blye J."/>
            <person name="Boguslavskiy L."/>
            <person name="Bonnet C."/>
            <person name="Boukhgalter B."/>
            <person name="Bourzgui I."/>
            <person name="Brown A."/>
            <person name="Cahill P."/>
            <person name="Channer S."/>
            <person name="Cheshatsang Y."/>
            <person name="Chuda L."/>
            <person name="Citroen M."/>
            <person name="Collymore A."/>
            <person name="Cooke P."/>
            <person name="Costello M."/>
            <person name="D'Aco K."/>
            <person name="Daza R."/>
            <person name="De Haan G."/>
            <person name="DeGray S."/>
            <person name="DeMaso C."/>
            <person name="Dhargay N."/>
            <person name="Dooley K."/>
            <person name="Dooley E."/>
            <person name="Doricent M."/>
            <person name="Dorje P."/>
            <person name="Dorjee K."/>
            <person name="Dupes A."/>
            <person name="Elong R."/>
            <person name="Falk J."/>
            <person name="Farina A."/>
            <person name="Faro S."/>
            <person name="Ferguson D."/>
            <person name="Fisher S."/>
            <person name="Foley C.D."/>
            <person name="Franke A."/>
            <person name="Friedrich D."/>
            <person name="Gadbois L."/>
            <person name="Gearin G."/>
            <person name="Gearin C.R."/>
            <person name="Giannoukos G."/>
            <person name="Goode T."/>
            <person name="Graham J."/>
            <person name="Grandbois E."/>
            <person name="Grewal S."/>
            <person name="Gyaltsen K."/>
            <person name="Hafez N."/>
            <person name="Hagos B."/>
            <person name="Hall J."/>
            <person name="Henson C."/>
            <person name="Hollinger A."/>
            <person name="Honan T."/>
            <person name="Huard M.D."/>
            <person name="Hughes L."/>
            <person name="Hurhula B."/>
            <person name="Husby M.E."/>
            <person name="Kamat A."/>
            <person name="Kanga B."/>
            <person name="Kashin S."/>
            <person name="Khazanovich D."/>
            <person name="Kisner P."/>
            <person name="Lance K."/>
            <person name="Lara M."/>
            <person name="Lee W."/>
            <person name="Lennon N."/>
            <person name="Letendre F."/>
            <person name="LeVine R."/>
            <person name="Lipovsky A."/>
            <person name="Liu X."/>
            <person name="Liu J."/>
            <person name="Liu S."/>
            <person name="Lokyitsang T."/>
            <person name="Lokyitsang Y."/>
            <person name="Lubonja R."/>
            <person name="Lui A."/>
            <person name="MacDonald P."/>
            <person name="Magnisalis V."/>
            <person name="Maru K."/>
            <person name="Matthews C."/>
            <person name="McCusker W."/>
            <person name="McDonough S."/>
            <person name="Mehta T."/>
            <person name="Meldrim J."/>
            <person name="Meneus L."/>
            <person name="Mihai O."/>
            <person name="Mihalev A."/>
            <person name="Mihova T."/>
            <person name="Mittelman R."/>
            <person name="Mlenga V."/>
            <person name="Montmayeur A."/>
            <person name="Mulrain L."/>
            <person name="Navidi A."/>
            <person name="Naylor J."/>
            <person name="Negash T."/>
            <person name="Nguyen T."/>
            <person name="Nguyen N."/>
            <person name="Nicol R."/>
            <person name="Norbu C."/>
            <person name="Norbu N."/>
            <person name="Novod N."/>
            <person name="O'Neill B."/>
            <person name="Osman S."/>
            <person name="Markiewicz E."/>
            <person name="Oyono O.L."/>
            <person name="Patti C."/>
            <person name="Phunkhang P."/>
            <person name="Pierre F."/>
            <person name="Priest M."/>
            <person name="Raghuraman S."/>
            <person name="Rege F."/>
            <person name="Reyes R."/>
            <person name="Rise C."/>
            <person name="Rogov P."/>
            <person name="Ross K."/>
            <person name="Ryan E."/>
            <person name="Settipalli S."/>
            <person name="Shea T."/>
            <person name="Sherpa N."/>
            <person name="Shi L."/>
            <person name="Shih D."/>
            <person name="Sparrow T."/>
            <person name="Spaulding J."/>
            <person name="Stalker J."/>
            <person name="Stange-Thomann N."/>
            <person name="Stavropoulos S."/>
            <person name="Stone C."/>
            <person name="Strader C."/>
            <person name="Tesfaye S."/>
            <person name="Thomson T."/>
            <person name="Thoulutsang Y."/>
            <person name="Thoulutsang D."/>
            <person name="Topham K."/>
            <person name="Topping I."/>
            <person name="Tsamla T."/>
            <person name="Vassiliev H."/>
            <person name="Vo A."/>
            <person name="Wangchuk T."/>
            <person name="Wangdi T."/>
            <person name="Weiand M."/>
            <person name="Wilkinson J."/>
            <person name="Wilson A."/>
            <person name="Yadav S."/>
            <person name="Young G."/>
            <person name="Yu Q."/>
            <person name="Zembek L."/>
            <person name="Zhong D."/>
            <person name="Zimmer A."/>
            <person name="Zwirko Z."/>
            <person name="Jaffe D.B."/>
            <person name="Alvarez P."/>
            <person name="Brockman W."/>
            <person name="Butler J."/>
            <person name="Chin C."/>
            <person name="Gnerre S."/>
            <person name="Grabherr M."/>
            <person name="Kleber M."/>
            <person name="Mauceli E."/>
            <person name="MacCallum I."/>
        </authorList>
    </citation>
    <scope>NUCLEOTIDE SEQUENCE [LARGE SCALE GENOMIC DNA]</scope>
    <source>
        <strain evidence="3">Tucson 14030-0811.24</strain>
    </source>
</reference>
<evidence type="ECO:0000256" key="1">
    <source>
        <dbReference type="SAM" id="SignalP"/>
    </source>
</evidence>
<dbReference type="Proteomes" id="UP000007798">
    <property type="component" value="Unassembled WGS sequence"/>
</dbReference>
<dbReference type="EMBL" id="CH963857">
    <property type="protein sequence ID" value="EDW76446.2"/>
    <property type="molecule type" value="Genomic_DNA"/>
</dbReference>
<organism evidence="2 3">
    <name type="scientific">Drosophila willistoni</name>
    <name type="common">Fruit fly</name>
    <dbReference type="NCBI Taxonomy" id="7260"/>
    <lineage>
        <taxon>Eukaryota</taxon>
        <taxon>Metazoa</taxon>
        <taxon>Ecdysozoa</taxon>
        <taxon>Arthropoda</taxon>
        <taxon>Hexapoda</taxon>
        <taxon>Insecta</taxon>
        <taxon>Pterygota</taxon>
        <taxon>Neoptera</taxon>
        <taxon>Endopterygota</taxon>
        <taxon>Diptera</taxon>
        <taxon>Brachycera</taxon>
        <taxon>Muscomorpha</taxon>
        <taxon>Ephydroidea</taxon>
        <taxon>Drosophilidae</taxon>
        <taxon>Drosophila</taxon>
        <taxon>Sophophora</taxon>
    </lineage>
</organism>
<keyword evidence="3" id="KW-1185">Reference proteome</keyword>
<dbReference type="eggNOG" id="ENOG502TCC7">
    <property type="taxonomic scope" value="Eukaryota"/>
</dbReference>
<feature type="chain" id="PRO_5006458063" evidence="1">
    <location>
        <begin position="26"/>
        <end position="123"/>
    </location>
</feature>
<dbReference type="OrthoDB" id="7868114at2759"/>
<dbReference type="InParanoid" id="B4MVA1"/>
<proteinExistence type="predicted"/>
<gene>
    <name evidence="2" type="primary">Dwil\GK14656</name>
    <name evidence="2" type="ORF">Dwil_GK14656</name>
</gene>
<keyword evidence="1" id="KW-0732">Signal</keyword>
<accession>B4MVA1</accession>